<protein>
    <submittedName>
        <fullName evidence="3">PH domain-containing protein</fullName>
    </submittedName>
</protein>
<feature type="transmembrane region" description="Helical" evidence="1">
    <location>
        <begin position="42"/>
        <end position="61"/>
    </location>
</feature>
<feature type="domain" description="Low molecular weight protein antigen 6 PH" evidence="2">
    <location>
        <begin position="64"/>
        <end position="141"/>
    </location>
</feature>
<keyword evidence="1" id="KW-0812">Transmembrane</keyword>
<dbReference type="EMBL" id="WRPP01000004">
    <property type="protein sequence ID" value="MVU79838.1"/>
    <property type="molecule type" value="Genomic_DNA"/>
</dbReference>
<name>A0A7K1V110_9NOCA</name>
<accession>A0A7K1V110</accession>
<feature type="transmembrane region" description="Helical" evidence="1">
    <location>
        <begin position="18"/>
        <end position="36"/>
    </location>
</feature>
<dbReference type="InterPro" id="IPR019692">
    <property type="entry name" value="CFP-6_PH"/>
</dbReference>
<evidence type="ECO:0000313" key="4">
    <source>
        <dbReference type="Proteomes" id="UP000466794"/>
    </source>
</evidence>
<evidence type="ECO:0000259" key="2">
    <source>
        <dbReference type="Pfam" id="PF10756"/>
    </source>
</evidence>
<gene>
    <name evidence="3" type="ORF">GPX89_21660</name>
</gene>
<reference evidence="3 4" key="1">
    <citation type="submission" date="2019-12" db="EMBL/GenBank/DDBJ databases">
        <title>Nocardia sp. nov. ET3-3 isolated from soil.</title>
        <authorList>
            <person name="Kanchanasin P."/>
            <person name="Tanasupawat S."/>
            <person name="Yuki M."/>
            <person name="Kudo T."/>
        </authorList>
    </citation>
    <scope>NUCLEOTIDE SEQUENCE [LARGE SCALE GENOMIC DNA]</scope>
    <source>
        <strain evidence="3 4">ET3-3</strain>
    </source>
</reference>
<dbReference type="Pfam" id="PF10756">
    <property type="entry name" value="bPH_6"/>
    <property type="match status" value="1"/>
</dbReference>
<evidence type="ECO:0000313" key="3">
    <source>
        <dbReference type="EMBL" id="MVU79838.1"/>
    </source>
</evidence>
<organism evidence="3 4">
    <name type="scientific">Nocardia terrae</name>
    <dbReference type="NCBI Taxonomy" id="2675851"/>
    <lineage>
        <taxon>Bacteria</taxon>
        <taxon>Bacillati</taxon>
        <taxon>Actinomycetota</taxon>
        <taxon>Actinomycetes</taxon>
        <taxon>Mycobacteriales</taxon>
        <taxon>Nocardiaceae</taxon>
        <taxon>Nocardia</taxon>
    </lineage>
</organism>
<sequence length="148" mass="16083">MGTVTDTSSRLAWSTPPAALAVCGIGGVVLAVAAFLSNDGPGRLLIGLAALGLLFMTVVGLRQRPRLAVEPGDPVQLVVRGLAGAQRYTPQQILRVRVVNYRRLGRRMPMLELDVDHQGDEKLLIFGRWDLGAHPEDVLEVLRIQLAR</sequence>
<dbReference type="AlphaFoldDB" id="A0A7K1V110"/>
<dbReference type="Proteomes" id="UP000466794">
    <property type="component" value="Unassembled WGS sequence"/>
</dbReference>
<keyword evidence="1" id="KW-1133">Transmembrane helix</keyword>
<keyword evidence="4" id="KW-1185">Reference proteome</keyword>
<comment type="caution">
    <text evidence="3">The sequence shown here is derived from an EMBL/GenBank/DDBJ whole genome shotgun (WGS) entry which is preliminary data.</text>
</comment>
<evidence type="ECO:0000256" key="1">
    <source>
        <dbReference type="SAM" id="Phobius"/>
    </source>
</evidence>
<keyword evidence="1" id="KW-0472">Membrane</keyword>
<proteinExistence type="predicted"/>